<keyword evidence="1" id="KW-0472">Membrane</keyword>
<evidence type="ECO:0000256" key="1">
    <source>
        <dbReference type="SAM" id="Phobius"/>
    </source>
</evidence>
<keyword evidence="1" id="KW-0812">Transmembrane</keyword>
<accession>A0A6C0AM33</accession>
<evidence type="ECO:0000313" key="2">
    <source>
        <dbReference type="EMBL" id="QHS80510.1"/>
    </source>
</evidence>
<feature type="transmembrane region" description="Helical" evidence="1">
    <location>
        <begin position="6"/>
        <end position="24"/>
    </location>
</feature>
<keyword evidence="1" id="KW-1133">Transmembrane helix</keyword>
<dbReference type="EMBL" id="MN740714">
    <property type="protein sequence ID" value="QHS80510.1"/>
    <property type="molecule type" value="Genomic_DNA"/>
</dbReference>
<dbReference type="AlphaFoldDB" id="A0A6C0AM33"/>
<proteinExistence type="predicted"/>
<reference evidence="2" key="1">
    <citation type="journal article" date="2020" name="Nature">
        <title>Giant virus diversity and host interactions through global metagenomics.</title>
        <authorList>
            <person name="Schulz F."/>
            <person name="Roux S."/>
            <person name="Paez-Espino D."/>
            <person name="Jungbluth S."/>
            <person name="Walsh D.A."/>
            <person name="Denef V.J."/>
            <person name="McMahon K.D."/>
            <person name="Konstantinidis K.T."/>
            <person name="Eloe-Fadrosh E.A."/>
            <person name="Kyrpides N.C."/>
            <person name="Woyke T."/>
        </authorList>
    </citation>
    <scope>NUCLEOTIDE SEQUENCE</scope>
    <source>
        <strain evidence="2">GVMAG-S-1091796-13</strain>
    </source>
</reference>
<name>A0A6C0AM33_9ZZZZ</name>
<protein>
    <submittedName>
        <fullName evidence="2">Uncharacterized protein</fullName>
    </submittedName>
</protein>
<sequence>MKIDKTKVFIVIVIIFILLIVYLYKKKEEFEEDTTELDKVQILEKCKDMTPNKLFKLFREDVTYMTQVFVDNKVPIRVIKDPSYYPKIASLLVKNEIIKCA</sequence>
<organism evidence="2">
    <name type="scientific">viral metagenome</name>
    <dbReference type="NCBI Taxonomy" id="1070528"/>
    <lineage>
        <taxon>unclassified sequences</taxon>
        <taxon>metagenomes</taxon>
        <taxon>organismal metagenomes</taxon>
    </lineage>
</organism>